<gene>
    <name evidence="9" type="ORF">glysoja_029000</name>
</gene>
<dbReference type="EMBL" id="KN648405">
    <property type="protein sequence ID" value="KHN35370.1"/>
    <property type="molecule type" value="Genomic_DNA"/>
</dbReference>
<feature type="domain" description="Trichome birefringence-like C-terminal" evidence="7">
    <location>
        <begin position="87"/>
        <end position="176"/>
    </location>
</feature>
<sequence>EKCDLFVGDWVAEPNGPMDTNENSRVIEDHQNCMRNGRPDSGQVLEMGPVDAIPDLVQVEAADEVYHDEEFRSKIWKFPSHNFTLSYCKALQHVFDFMTNSEHKAVVFFRTTTPDHFENREWFSGGCCNRAVPFKEDQVEVSYVDSIMRGIELEEFHKAKNSTSANNLKLLDTTGLRHCYVHLAKLLVQITFTLCAR</sequence>
<evidence type="ECO:0000259" key="8">
    <source>
        <dbReference type="Pfam" id="PF14416"/>
    </source>
</evidence>
<dbReference type="GO" id="GO:0005794">
    <property type="term" value="C:Golgi apparatus"/>
    <property type="evidence" value="ECO:0007669"/>
    <property type="project" value="TreeGrafter"/>
</dbReference>
<dbReference type="InterPro" id="IPR026057">
    <property type="entry name" value="TBL_C"/>
</dbReference>
<evidence type="ECO:0000256" key="1">
    <source>
        <dbReference type="ARBA" id="ARBA00004167"/>
    </source>
</evidence>
<name>A0A0B2RQK9_GLYSO</name>
<dbReference type="Proteomes" id="UP000053555">
    <property type="component" value="Unassembled WGS sequence"/>
</dbReference>
<evidence type="ECO:0000256" key="4">
    <source>
        <dbReference type="ARBA" id="ARBA00022968"/>
    </source>
</evidence>
<evidence type="ECO:0000256" key="6">
    <source>
        <dbReference type="ARBA" id="ARBA00023136"/>
    </source>
</evidence>
<dbReference type="InterPro" id="IPR025846">
    <property type="entry name" value="TBL_N"/>
</dbReference>
<proteinExistence type="inferred from homology"/>
<feature type="domain" description="Trichome birefringence-like N-terminal" evidence="8">
    <location>
        <begin position="1"/>
        <end position="42"/>
    </location>
</feature>
<reference evidence="9" key="1">
    <citation type="submission" date="2014-07" db="EMBL/GenBank/DDBJ databases">
        <title>Identification of a novel salt tolerance gene in wild soybean by whole-genome sequencing.</title>
        <authorList>
            <person name="Lam H.-M."/>
            <person name="Qi X."/>
            <person name="Li M.-W."/>
            <person name="Liu X."/>
            <person name="Xie M."/>
            <person name="Ni M."/>
            <person name="Xu X."/>
        </authorList>
    </citation>
    <scope>NUCLEOTIDE SEQUENCE [LARGE SCALE GENOMIC DNA]</scope>
    <source>
        <tissue evidence="9">Root</tissue>
    </source>
</reference>
<organism evidence="9">
    <name type="scientific">Glycine soja</name>
    <name type="common">Wild soybean</name>
    <dbReference type="NCBI Taxonomy" id="3848"/>
    <lineage>
        <taxon>Eukaryota</taxon>
        <taxon>Viridiplantae</taxon>
        <taxon>Streptophyta</taxon>
        <taxon>Embryophyta</taxon>
        <taxon>Tracheophyta</taxon>
        <taxon>Spermatophyta</taxon>
        <taxon>Magnoliopsida</taxon>
        <taxon>eudicotyledons</taxon>
        <taxon>Gunneridae</taxon>
        <taxon>Pentapetalae</taxon>
        <taxon>rosids</taxon>
        <taxon>fabids</taxon>
        <taxon>Fabales</taxon>
        <taxon>Fabaceae</taxon>
        <taxon>Papilionoideae</taxon>
        <taxon>50 kb inversion clade</taxon>
        <taxon>NPAAA clade</taxon>
        <taxon>indigoferoid/millettioid clade</taxon>
        <taxon>Phaseoleae</taxon>
        <taxon>Glycine</taxon>
        <taxon>Glycine subgen. Soja</taxon>
    </lineage>
</organism>
<accession>A0A0B2RQK9</accession>
<keyword evidence="6" id="KW-0472">Membrane</keyword>
<comment type="subcellular location">
    <subcellularLocation>
        <location evidence="1">Membrane</location>
        <topology evidence="1">Single-pass membrane protein</topology>
    </subcellularLocation>
</comment>
<dbReference type="GO" id="GO:0016020">
    <property type="term" value="C:membrane"/>
    <property type="evidence" value="ECO:0007669"/>
    <property type="project" value="UniProtKB-SubCell"/>
</dbReference>
<evidence type="ECO:0000256" key="5">
    <source>
        <dbReference type="ARBA" id="ARBA00022989"/>
    </source>
</evidence>
<comment type="similarity">
    <text evidence="2">Belongs to the PC-esterase family. TBL subfamily.</text>
</comment>
<evidence type="ECO:0000256" key="2">
    <source>
        <dbReference type="ARBA" id="ARBA00007727"/>
    </source>
</evidence>
<dbReference type="GO" id="GO:0016413">
    <property type="term" value="F:O-acetyltransferase activity"/>
    <property type="evidence" value="ECO:0007669"/>
    <property type="project" value="InterPro"/>
</dbReference>
<evidence type="ECO:0000259" key="7">
    <source>
        <dbReference type="Pfam" id="PF13839"/>
    </source>
</evidence>
<keyword evidence="5" id="KW-1133">Transmembrane helix</keyword>
<dbReference type="PANTHER" id="PTHR32285:SF324">
    <property type="entry name" value="PROTEIN TRICHOME BIREFRINGENCE-LIKE 25"/>
    <property type="match status" value="1"/>
</dbReference>
<feature type="non-terminal residue" evidence="9">
    <location>
        <position position="1"/>
    </location>
</feature>
<dbReference type="InterPro" id="IPR029962">
    <property type="entry name" value="TBL"/>
</dbReference>
<keyword evidence="4" id="KW-0735">Signal-anchor</keyword>
<dbReference type="Pfam" id="PF13839">
    <property type="entry name" value="PC-Esterase"/>
    <property type="match status" value="1"/>
</dbReference>
<protein>
    <submittedName>
        <fullName evidence="9">Uncharacterized protein</fullName>
    </submittedName>
</protein>
<evidence type="ECO:0000313" key="9">
    <source>
        <dbReference type="EMBL" id="KHN35370.1"/>
    </source>
</evidence>
<evidence type="ECO:0000256" key="3">
    <source>
        <dbReference type="ARBA" id="ARBA00022692"/>
    </source>
</evidence>
<keyword evidence="3" id="KW-0812">Transmembrane</keyword>
<dbReference type="Pfam" id="PF14416">
    <property type="entry name" value="PMR5N"/>
    <property type="match status" value="1"/>
</dbReference>
<dbReference type="AlphaFoldDB" id="A0A0B2RQK9"/>
<dbReference type="PANTHER" id="PTHR32285">
    <property type="entry name" value="PROTEIN TRICHOME BIREFRINGENCE-LIKE 9-RELATED"/>
    <property type="match status" value="1"/>
</dbReference>